<keyword evidence="4 7" id="KW-0812">Transmembrane</keyword>
<dbReference type="RefSeq" id="WP_161901181.1">
    <property type="nucleotide sequence ID" value="NZ_MAEL01000014.1"/>
</dbReference>
<keyword evidence="9" id="KW-1185">Reference proteome</keyword>
<name>A0ABQ6Z1T7_9ENTE</name>
<evidence type="ECO:0000313" key="9">
    <source>
        <dbReference type="Proteomes" id="UP000782705"/>
    </source>
</evidence>
<dbReference type="PANTHER" id="PTHR30589">
    <property type="entry name" value="PROLIPOPROTEIN DIACYLGLYCERYL TRANSFERASE"/>
    <property type="match status" value="1"/>
</dbReference>
<dbReference type="PROSITE" id="PS01311">
    <property type="entry name" value="LGT"/>
    <property type="match status" value="1"/>
</dbReference>
<sequence>MGEPVNRVAFELFGIAIYWYAIIIISGVVIAMWLSTRESLRVGMRQDDVSDFMLVALPIAFIGARLYYVLFNLEPYIAEPMQVFNIRSGGLAIYGGLIAGGIWLYIYCQRHFISTWTFLDIAAPSVLLAQGIGRWGNFMNHEAFGGETTRAFLEKLHLPNFIINNMYIEGAYRQPTFLYESVWNVIGFVLLLFLRKKTGLLKQGEVFLSYILWYSFGRMFIEGMRTDSLYLFSSIRVSQLLSLLLFIDGWIVLIWRRKKQTSLKEYDRSRGSNEYLI</sequence>
<protein>
    <recommendedName>
        <fullName evidence="7">Phosphatidylglycerol--prolipoprotein diacylglyceryl transferase</fullName>
        <ecNumber evidence="7">2.5.1.145</ecNumber>
    </recommendedName>
</protein>
<keyword evidence="3 7" id="KW-0808">Transferase</keyword>
<proteinExistence type="inferred from homology"/>
<feature type="transmembrane region" description="Helical" evidence="7">
    <location>
        <begin position="206"/>
        <end position="224"/>
    </location>
</feature>
<dbReference type="GO" id="GO:0016740">
    <property type="term" value="F:transferase activity"/>
    <property type="evidence" value="ECO:0007669"/>
    <property type="project" value="UniProtKB-KW"/>
</dbReference>
<dbReference type="PANTHER" id="PTHR30589:SF0">
    <property type="entry name" value="PHOSPHATIDYLGLYCEROL--PROLIPOPROTEIN DIACYLGLYCERYL TRANSFERASE"/>
    <property type="match status" value="1"/>
</dbReference>
<evidence type="ECO:0000256" key="6">
    <source>
        <dbReference type="ARBA" id="ARBA00023136"/>
    </source>
</evidence>
<feature type="binding site" evidence="7">
    <location>
        <position position="134"/>
    </location>
    <ligand>
        <name>a 1,2-diacyl-sn-glycero-3-phospho-(1'-sn-glycerol)</name>
        <dbReference type="ChEBI" id="CHEBI:64716"/>
    </ligand>
</feature>
<evidence type="ECO:0000256" key="5">
    <source>
        <dbReference type="ARBA" id="ARBA00022989"/>
    </source>
</evidence>
<keyword evidence="6 7" id="KW-0472">Membrane</keyword>
<evidence type="ECO:0000256" key="1">
    <source>
        <dbReference type="ARBA" id="ARBA00007150"/>
    </source>
</evidence>
<feature type="transmembrane region" description="Helical" evidence="7">
    <location>
        <begin position="230"/>
        <end position="255"/>
    </location>
</feature>
<keyword evidence="2 7" id="KW-1003">Cell membrane</keyword>
<dbReference type="EMBL" id="MAEL01000014">
    <property type="protein sequence ID" value="KAF1305504.1"/>
    <property type="molecule type" value="Genomic_DNA"/>
</dbReference>
<evidence type="ECO:0000256" key="4">
    <source>
        <dbReference type="ARBA" id="ARBA00022692"/>
    </source>
</evidence>
<accession>A0ABQ6Z1T7</accession>
<evidence type="ECO:0000256" key="3">
    <source>
        <dbReference type="ARBA" id="ARBA00022679"/>
    </source>
</evidence>
<dbReference type="NCBIfam" id="TIGR00544">
    <property type="entry name" value="lgt"/>
    <property type="match status" value="1"/>
</dbReference>
<comment type="function">
    <text evidence="7">Catalyzes the transfer of the diacylglyceryl group from phosphatidylglycerol to the sulfhydryl group of the N-terminal cysteine of a prolipoprotein, the first step in the formation of mature lipoproteins.</text>
</comment>
<dbReference type="EC" id="2.5.1.145" evidence="7"/>
<reference evidence="8 9" key="1">
    <citation type="submission" date="2016-06" db="EMBL/GenBank/DDBJ databases">
        <title>Four novel species of enterococci isolated from chicken manure.</title>
        <authorList>
            <person name="Van Tyne D."/>
        </authorList>
    </citation>
    <scope>NUCLEOTIDE SEQUENCE [LARGE SCALE GENOMIC DNA]</scope>
    <source>
        <strain evidence="8 9">CU12B</strain>
    </source>
</reference>
<evidence type="ECO:0000256" key="2">
    <source>
        <dbReference type="ARBA" id="ARBA00022475"/>
    </source>
</evidence>
<feature type="transmembrane region" description="Helical" evidence="7">
    <location>
        <begin position="176"/>
        <end position="194"/>
    </location>
</feature>
<feature type="transmembrane region" description="Helical" evidence="7">
    <location>
        <begin position="54"/>
        <end position="71"/>
    </location>
</feature>
<gene>
    <name evidence="7" type="primary">lgt</name>
    <name evidence="8" type="ORF">BAU17_07395</name>
</gene>
<evidence type="ECO:0000313" key="8">
    <source>
        <dbReference type="EMBL" id="KAF1305504.1"/>
    </source>
</evidence>
<dbReference type="InterPro" id="IPR001640">
    <property type="entry name" value="Lgt"/>
</dbReference>
<comment type="subcellular location">
    <subcellularLocation>
        <location evidence="7">Cell membrane</location>
        <topology evidence="7">Multi-pass membrane protein</topology>
    </subcellularLocation>
</comment>
<organism evidence="8 9">
    <name type="scientific">Candidatus Enterococcus willemsii</name>
    <dbReference type="NCBI Taxonomy" id="1857215"/>
    <lineage>
        <taxon>Bacteria</taxon>
        <taxon>Bacillati</taxon>
        <taxon>Bacillota</taxon>
        <taxon>Bacilli</taxon>
        <taxon>Lactobacillales</taxon>
        <taxon>Enterococcaceae</taxon>
        <taxon>Enterococcus</taxon>
    </lineage>
</organism>
<evidence type="ECO:0000256" key="7">
    <source>
        <dbReference type="HAMAP-Rule" id="MF_01147"/>
    </source>
</evidence>
<comment type="caution">
    <text evidence="8">The sequence shown here is derived from an EMBL/GenBank/DDBJ whole genome shotgun (WGS) entry which is preliminary data.</text>
</comment>
<dbReference type="Pfam" id="PF01790">
    <property type="entry name" value="LGT"/>
    <property type="match status" value="1"/>
</dbReference>
<keyword evidence="5 7" id="KW-1133">Transmembrane helix</keyword>
<dbReference type="HAMAP" id="MF_01147">
    <property type="entry name" value="Lgt"/>
    <property type="match status" value="1"/>
</dbReference>
<feature type="transmembrane region" description="Helical" evidence="7">
    <location>
        <begin position="12"/>
        <end position="34"/>
    </location>
</feature>
<comment type="similarity">
    <text evidence="1 7">Belongs to the Lgt family.</text>
</comment>
<comment type="catalytic activity">
    <reaction evidence="7">
        <text>L-cysteinyl-[prolipoprotein] + a 1,2-diacyl-sn-glycero-3-phospho-(1'-sn-glycerol) = an S-1,2-diacyl-sn-glyceryl-L-cysteinyl-[prolipoprotein] + sn-glycerol 1-phosphate + H(+)</text>
        <dbReference type="Rhea" id="RHEA:56712"/>
        <dbReference type="Rhea" id="RHEA-COMP:14679"/>
        <dbReference type="Rhea" id="RHEA-COMP:14680"/>
        <dbReference type="ChEBI" id="CHEBI:15378"/>
        <dbReference type="ChEBI" id="CHEBI:29950"/>
        <dbReference type="ChEBI" id="CHEBI:57685"/>
        <dbReference type="ChEBI" id="CHEBI:64716"/>
        <dbReference type="ChEBI" id="CHEBI:140658"/>
        <dbReference type="EC" id="2.5.1.145"/>
    </reaction>
</comment>
<dbReference type="Proteomes" id="UP000782705">
    <property type="component" value="Unassembled WGS sequence"/>
</dbReference>
<feature type="transmembrane region" description="Helical" evidence="7">
    <location>
        <begin position="91"/>
        <end position="108"/>
    </location>
</feature>
<comment type="pathway">
    <text evidence="7">Protein modification; lipoprotein biosynthesis (diacylglyceryl transfer).</text>
</comment>